<organism evidence="3 4">
    <name type="scientific">Kineothrix alysoides</name>
    <dbReference type="NCBI Taxonomy" id="1469948"/>
    <lineage>
        <taxon>Bacteria</taxon>
        <taxon>Bacillati</taxon>
        <taxon>Bacillota</taxon>
        <taxon>Clostridia</taxon>
        <taxon>Lachnospirales</taxon>
        <taxon>Lachnospiraceae</taxon>
        <taxon>Kineothrix</taxon>
    </lineage>
</organism>
<dbReference type="SUPFAM" id="SSF55874">
    <property type="entry name" value="ATPase domain of HSP90 chaperone/DNA topoisomerase II/histidine kinase"/>
    <property type="match status" value="1"/>
</dbReference>
<sequence length="434" mass="48186">MSTPFPFLPDLLLPVLHLLIMQRCMKAFFGPLHKSLPGYAGWFLYYVFQVFSGPGSALPSHLMLACNILLVFLTASLSGCGSLKRRCAFSVLVCTVWMLVEIIVLILLELFGMGGESLQMAGSFISKMAVFILAVTAGRCLPGRNRRDVSVRYFFAILVIPICSIYLMHYIFLIAYIHREYSFFAVSAGILLLLVSYVIFEVYDWMARDAELREQNRLYEQQLELCGRQAQEQESLYLELRRMRHDMKNHLSGILGMVQAGDAEDAALYLQGLLDDGIAGQPAEAFRSGNIVVDSLVNHKCALARREGIAFEADVFLPAGLPFQGSHLVIILGNLLENALEACRKLEPGKGYIHLDASYVKGVLQVTVRNPYEGSGRRDAEGRFLSTKPDAHCHGLGLLSVEQAAACYRGQMKISDQGGMFQVTVVMYGSLGEK</sequence>
<keyword evidence="1" id="KW-0812">Transmembrane</keyword>
<dbReference type="STRING" id="1469948.GCA_000732725_03944"/>
<dbReference type="OrthoDB" id="9156435at2"/>
<dbReference type="AlphaFoldDB" id="A0A4V2QB44"/>
<gene>
    <name evidence="3" type="ORF">EDD76_11727</name>
</gene>
<dbReference type="CDD" id="cd16935">
    <property type="entry name" value="HATPase_AgrC-ComD-like"/>
    <property type="match status" value="1"/>
</dbReference>
<evidence type="ECO:0000259" key="2">
    <source>
        <dbReference type="Pfam" id="PF14501"/>
    </source>
</evidence>
<feature type="transmembrane region" description="Helical" evidence="1">
    <location>
        <begin position="87"/>
        <end position="108"/>
    </location>
</feature>
<evidence type="ECO:0000313" key="3">
    <source>
        <dbReference type="EMBL" id="TCL54992.1"/>
    </source>
</evidence>
<accession>A0A4V2QB44</accession>
<dbReference type="RefSeq" id="WP_031392564.1">
    <property type="nucleotide sequence ID" value="NZ_JPNB01000003.1"/>
</dbReference>
<dbReference type="Gene3D" id="1.10.287.130">
    <property type="match status" value="1"/>
</dbReference>
<dbReference type="Pfam" id="PF14501">
    <property type="entry name" value="HATPase_c_5"/>
    <property type="match status" value="1"/>
</dbReference>
<dbReference type="PANTHER" id="PTHR40448:SF1">
    <property type="entry name" value="TWO-COMPONENT SENSOR HISTIDINE KINASE"/>
    <property type="match status" value="1"/>
</dbReference>
<feature type="transmembrane region" description="Helical" evidence="1">
    <location>
        <begin position="42"/>
        <end position="75"/>
    </location>
</feature>
<dbReference type="EMBL" id="SLUO01000017">
    <property type="protein sequence ID" value="TCL54992.1"/>
    <property type="molecule type" value="Genomic_DNA"/>
</dbReference>
<dbReference type="Gene3D" id="3.30.565.10">
    <property type="entry name" value="Histidine kinase-like ATPase, C-terminal domain"/>
    <property type="match status" value="1"/>
</dbReference>
<keyword evidence="1" id="KW-0472">Membrane</keyword>
<feature type="transmembrane region" description="Helical" evidence="1">
    <location>
        <begin position="120"/>
        <end position="141"/>
    </location>
</feature>
<dbReference type="PANTHER" id="PTHR40448">
    <property type="entry name" value="TWO-COMPONENT SENSOR HISTIDINE KINASE"/>
    <property type="match status" value="1"/>
</dbReference>
<dbReference type="GO" id="GO:0042802">
    <property type="term" value="F:identical protein binding"/>
    <property type="evidence" value="ECO:0007669"/>
    <property type="project" value="TreeGrafter"/>
</dbReference>
<keyword evidence="1" id="KW-1133">Transmembrane helix</keyword>
<dbReference type="InterPro" id="IPR032834">
    <property type="entry name" value="NatK-like_C"/>
</dbReference>
<keyword evidence="4" id="KW-1185">Reference proteome</keyword>
<dbReference type="InterPro" id="IPR036890">
    <property type="entry name" value="HATPase_C_sf"/>
</dbReference>
<feature type="domain" description="Sensor histidine kinase NatK-like C-terminal" evidence="2">
    <location>
        <begin position="328"/>
        <end position="426"/>
    </location>
</feature>
<feature type="transmembrane region" description="Helical" evidence="1">
    <location>
        <begin position="153"/>
        <end position="177"/>
    </location>
</feature>
<dbReference type="Proteomes" id="UP000295718">
    <property type="component" value="Unassembled WGS sequence"/>
</dbReference>
<name>A0A4V2QB44_9FIRM</name>
<feature type="transmembrane region" description="Helical" evidence="1">
    <location>
        <begin position="183"/>
        <end position="203"/>
    </location>
</feature>
<proteinExistence type="predicted"/>
<reference evidence="3 4" key="1">
    <citation type="submission" date="2019-03" db="EMBL/GenBank/DDBJ databases">
        <title>Genomic Encyclopedia of Type Strains, Phase IV (KMG-IV): sequencing the most valuable type-strain genomes for metagenomic binning, comparative biology and taxonomic classification.</title>
        <authorList>
            <person name="Goeker M."/>
        </authorList>
    </citation>
    <scope>NUCLEOTIDE SEQUENCE [LARGE SCALE GENOMIC DNA]</scope>
    <source>
        <strain evidence="3 4">DSM 100556</strain>
    </source>
</reference>
<protein>
    <submittedName>
        <fullName evidence="3">GHKL domain-containing protein</fullName>
    </submittedName>
</protein>
<evidence type="ECO:0000256" key="1">
    <source>
        <dbReference type="SAM" id="Phobius"/>
    </source>
</evidence>
<comment type="caution">
    <text evidence="3">The sequence shown here is derived from an EMBL/GenBank/DDBJ whole genome shotgun (WGS) entry which is preliminary data.</text>
</comment>
<evidence type="ECO:0000313" key="4">
    <source>
        <dbReference type="Proteomes" id="UP000295718"/>
    </source>
</evidence>